<evidence type="ECO:0000313" key="2">
    <source>
        <dbReference type="WBParaSite" id="RSKR_0000224200.1"/>
    </source>
</evidence>
<dbReference type="WBParaSite" id="RSKR_0000224200.1">
    <property type="protein sequence ID" value="RSKR_0000224200.1"/>
    <property type="gene ID" value="RSKR_0000224200"/>
</dbReference>
<organism evidence="1 2">
    <name type="scientific">Rhabditophanes sp. KR3021</name>
    <dbReference type="NCBI Taxonomy" id="114890"/>
    <lineage>
        <taxon>Eukaryota</taxon>
        <taxon>Metazoa</taxon>
        <taxon>Ecdysozoa</taxon>
        <taxon>Nematoda</taxon>
        <taxon>Chromadorea</taxon>
        <taxon>Rhabditida</taxon>
        <taxon>Tylenchina</taxon>
        <taxon>Panagrolaimomorpha</taxon>
        <taxon>Strongyloidoidea</taxon>
        <taxon>Alloionematidae</taxon>
        <taxon>Rhabditophanes</taxon>
    </lineage>
</organism>
<reference evidence="2" key="1">
    <citation type="submission" date="2016-11" db="UniProtKB">
        <authorList>
            <consortium name="WormBaseParasite"/>
        </authorList>
    </citation>
    <scope>IDENTIFICATION</scope>
    <source>
        <strain evidence="2">KR3021</strain>
    </source>
</reference>
<accession>A0AC35TML3</accession>
<evidence type="ECO:0000313" key="1">
    <source>
        <dbReference type="Proteomes" id="UP000095286"/>
    </source>
</evidence>
<sequence length="677" mass="75967">MQMGQQSTEMSDTYSKAINDLQSTQTPQGLINGVYVDGDLVNCIAYATGRDVSVDRVDDTVINGIFGGCGDGFEVGLYKSYLAVATEGQLLVQKSDINEKESLKWEHIRSMNVEISGSKANHNFATDVDISRKLNGKVEDEEEKELVAWADEELDSGVVHGEDARLSHSASNRNGRGAKDNGWSADEMFRRNNEMGIQSTFDGSENLYTTAQIVGTDADRRRAEAMAREIENNVESKKNAELENEDEEKNITERKFVKSNDVRSFQKDVSTKKHTIIRTSKLNGLPQQPLRNNKLNDVPQQQQPLRNNKEQFQPQQQIPRNSKSNETFQQVSRNKSQPNDQQPTRNSKSNENFQQIQRNFKESAQNTARNNRETYRYGNEKANNETNQPRNVDKVETPQQTPKNGKTNEVSQQVLPKIEATVETDVSESKEGEEKLDSKGQKFSFNVNAEAFVPNYSKASSEKSDHSGGGNRHIMYQMPAGMYPNPYQMHLVSQPMVVCYPPQMPGMNPAMYAAAAHQQQYMMQNHHMIQHQPMIGQGAPGQQMPPQGHMPPSNYQPQPHPQQQPPLPNVQGQQQHIPITYQSQRMGNEGGYMMSNHMMAGPPPGLMNTQTGQIVPQQPQHGGPGVVPTNIPQQGAPVEQVQTPGNGPPPCQQQISRQHHQRMNSNNDYQFYGNQQQ</sequence>
<protein>
    <submittedName>
        <fullName evidence="2">LsmAD domain-containing protein</fullName>
    </submittedName>
</protein>
<name>A0AC35TML3_9BILA</name>
<dbReference type="Proteomes" id="UP000095286">
    <property type="component" value="Unplaced"/>
</dbReference>
<proteinExistence type="predicted"/>